<gene>
    <name evidence="1" type="ORF">HG66A1_20500</name>
</gene>
<name>A0A517PLM2_9PLAN</name>
<dbReference type="Proteomes" id="UP000320421">
    <property type="component" value="Chromosome"/>
</dbReference>
<dbReference type="OrthoDB" id="7187198at2"/>
<sequence length="218" mass="24613">MSSMKSEIKACVSQWLGDELDEQLASNGFSRRKNALTYSRKLPKADQRIEVVIEIHPSDCPNAAAAIYPWLEVSMDSVNSVAKEMVDGDETLLGGGPDTTLREPIEFTSPKGIGSRWFIYQPDSVPGVISEMQCFLQQWGIPFLDYYISPDAICDAYDHGDERVINDRSYKIRVVAAMVLLNRVSDAMQVLEKWFGKAGPRRQYRSVFRYLESRSATT</sequence>
<proteinExistence type="predicted"/>
<organism evidence="1 2">
    <name type="scientific">Gimesia chilikensis</name>
    <dbReference type="NCBI Taxonomy" id="2605989"/>
    <lineage>
        <taxon>Bacteria</taxon>
        <taxon>Pseudomonadati</taxon>
        <taxon>Planctomycetota</taxon>
        <taxon>Planctomycetia</taxon>
        <taxon>Planctomycetales</taxon>
        <taxon>Planctomycetaceae</taxon>
        <taxon>Gimesia</taxon>
    </lineage>
</organism>
<dbReference type="AlphaFoldDB" id="A0A517PLM2"/>
<keyword evidence="2" id="KW-1185">Reference proteome</keyword>
<protein>
    <recommendedName>
        <fullName evidence="3">DUF4304 domain-containing protein</fullName>
    </recommendedName>
</protein>
<accession>A0A517PLM2</accession>
<evidence type="ECO:0008006" key="3">
    <source>
        <dbReference type="Google" id="ProtNLM"/>
    </source>
</evidence>
<reference evidence="1 2" key="1">
    <citation type="submission" date="2019-02" db="EMBL/GenBank/DDBJ databases">
        <title>Deep-cultivation of Planctomycetes and their phenomic and genomic characterization uncovers novel biology.</title>
        <authorList>
            <person name="Wiegand S."/>
            <person name="Jogler M."/>
            <person name="Boedeker C."/>
            <person name="Pinto D."/>
            <person name="Vollmers J."/>
            <person name="Rivas-Marin E."/>
            <person name="Kohn T."/>
            <person name="Peeters S.H."/>
            <person name="Heuer A."/>
            <person name="Rast P."/>
            <person name="Oberbeckmann S."/>
            <person name="Bunk B."/>
            <person name="Jeske O."/>
            <person name="Meyerdierks A."/>
            <person name="Storesund J.E."/>
            <person name="Kallscheuer N."/>
            <person name="Luecker S."/>
            <person name="Lage O.M."/>
            <person name="Pohl T."/>
            <person name="Merkel B.J."/>
            <person name="Hornburger P."/>
            <person name="Mueller R.-W."/>
            <person name="Bruemmer F."/>
            <person name="Labrenz M."/>
            <person name="Spormann A.M."/>
            <person name="Op den Camp H."/>
            <person name="Overmann J."/>
            <person name="Amann R."/>
            <person name="Jetten M.S.M."/>
            <person name="Mascher T."/>
            <person name="Medema M.H."/>
            <person name="Devos D.P."/>
            <person name="Kaster A.-K."/>
            <person name="Ovreas L."/>
            <person name="Rohde M."/>
            <person name="Galperin M.Y."/>
            <person name="Jogler C."/>
        </authorList>
    </citation>
    <scope>NUCLEOTIDE SEQUENCE [LARGE SCALE GENOMIC DNA]</scope>
    <source>
        <strain evidence="1 2">HG66A1</strain>
    </source>
</reference>
<evidence type="ECO:0000313" key="1">
    <source>
        <dbReference type="EMBL" id="QDT20265.1"/>
    </source>
</evidence>
<dbReference type="RefSeq" id="WP_145182871.1">
    <property type="nucleotide sequence ID" value="NZ_CP036266.1"/>
</dbReference>
<dbReference type="EMBL" id="CP036266">
    <property type="protein sequence ID" value="QDT20265.1"/>
    <property type="molecule type" value="Genomic_DNA"/>
</dbReference>
<evidence type="ECO:0000313" key="2">
    <source>
        <dbReference type="Proteomes" id="UP000320421"/>
    </source>
</evidence>